<comment type="caution">
    <text evidence="3">The sequence shown here is derived from an EMBL/GenBank/DDBJ whole genome shotgun (WGS) entry which is preliminary data.</text>
</comment>
<keyword evidence="3" id="KW-0675">Receptor</keyword>
<dbReference type="InterPro" id="IPR054828">
    <property type="entry name" value="Vit_B12_bind_prot"/>
</dbReference>
<evidence type="ECO:0000313" key="4">
    <source>
        <dbReference type="Proteomes" id="UP001597469"/>
    </source>
</evidence>
<protein>
    <submittedName>
        <fullName evidence="3">Helical backbone metal receptor</fullName>
    </submittedName>
</protein>
<dbReference type="Proteomes" id="UP001597469">
    <property type="component" value="Unassembled WGS sequence"/>
</dbReference>
<dbReference type="RefSeq" id="WP_381521589.1">
    <property type="nucleotide sequence ID" value="NZ_JBHULN010000004.1"/>
</dbReference>
<keyword evidence="1" id="KW-0732">Signal</keyword>
<dbReference type="SUPFAM" id="SSF53807">
    <property type="entry name" value="Helical backbone' metal receptor"/>
    <property type="match status" value="1"/>
</dbReference>
<dbReference type="NCBIfam" id="NF038402">
    <property type="entry name" value="TroA_like"/>
    <property type="match status" value="1"/>
</dbReference>
<dbReference type="Pfam" id="PF01497">
    <property type="entry name" value="Peripla_BP_2"/>
    <property type="match status" value="1"/>
</dbReference>
<dbReference type="PANTHER" id="PTHR30535:SF35">
    <property type="entry name" value="PERIPLASMIC BINDING PROTEIN"/>
    <property type="match status" value="1"/>
</dbReference>
<sequence>MFPNRIVSLVPSQTELLFDLGLDEEVVGITKFCVYPADKVKNKAIVGGTKTVHLDRIHALQPDLIIANKEENTRDQIEQLQRHYRVHVTDMATLPDAIAMIRDVGALVGKQEAAESIAQWIEQTLSPLPTAPRLTVAYFIWRNPYMVAANDTFIHAMLERAGFQNIFSNRTRYPDIKADDLRAAQPDLIFLSSEPYPFIEKHIPEFEAICPSSRVLIVDGELFSWYGSRLLRAADYFKNLHKQIAN</sequence>
<evidence type="ECO:0000313" key="3">
    <source>
        <dbReference type="EMBL" id="MFD2570694.1"/>
    </source>
</evidence>
<name>A0ABW5M250_9BACT</name>
<gene>
    <name evidence="3" type="ORF">ACFSUS_08630</name>
</gene>
<dbReference type="InterPro" id="IPR002491">
    <property type="entry name" value="ABC_transptr_periplasmic_BD"/>
</dbReference>
<evidence type="ECO:0000256" key="1">
    <source>
        <dbReference type="ARBA" id="ARBA00022729"/>
    </source>
</evidence>
<keyword evidence="4" id="KW-1185">Reference proteome</keyword>
<organism evidence="3 4">
    <name type="scientific">Spirosoma soli</name>
    <dbReference type="NCBI Taxonomy" id="1770529"/>
    <lineage>
        <taxon>Bacteria</taxon>
        <taxon>Pseudomonadati</taxon>
        <taxon>Bacteroidota</taxon>
        <taxon>Cytophagia</taxon>
        <taxon>Cytophagales</taxon>
        <taxon>Cytophagaceae</taxon>
        <taxon>Spirosoma</taxon>
    </lineage>
</organism>
<accession>A0ABW5M250</accession>
<dbReference type="PROSITE" id="PS50983">
    <property type="entry name" value="FE_B12_PBP"/>
    <property type="match status" value="1"/>
</dbReference>
<dbReference type="PANTHER" id="PTHR30535">
    <property type="entry name" value="VITAMIN B12-BINDING PROTEIN"/>
    <property type="match status" value="1"/>
</dbReference>
<dbReference type="InterPro" id="IPR050902">
    <property type="entry name" value="ABC_Transporter_SBP"/>
</dbReference>
<proteinExistence type="predicted"/>
<evidence type="ECO:0000259" key="2">
    <source>
        <dbReference type="PROSITE" id="PS50983"/>
    </source>
</evidence>
<dbReference type="EMBL" id="JBHULN010000004">
    <property type="protein sequence ID" value="MFD2570694.1"/>
    <property type="molecule type" value="Genomic_DNA"/>
</dbReference>
<dbReference type="Gene3D" id="3.40.50.1980">
    <property type="entry name" value="Nitrogenase molybdenum iron protein domain"/>
    <property type="match status" value="2"/>
</dbReference>
<feature type="domain" description="Fe/B12 periplasmic-binding" evidence="2">
    <location>
        <begin position="5"/>
        <end position="246"/>
    </location>
</feature>
<reference evidence="4" key="1">
    <citation type="journal article" date="2019" name="Int. J. Syst. Evol. Microbiol.">
        <title>The Global Catalogue of Microorganisms (GCM) 10K type strain sequencing project: providing services to taxonomists for standard genome sequencing and annotation.</title>
        <authorList>
            <consortium name="The Broad Institute Genomics Platform"/>
            <consortium name="The Broad Institute Genome Sequencing Center for Infectious Disease"/>
            <person name="Wu L."/>
            <person name="Ma J."/>
        </authorList>
    </citation>
    <scope>NUCLEOTIDE SEQUENCE [LARGE SCALE GENOMIC DNA]</scope>
    <source>
        <strain evidence="4">KCTC 42805</strain>
    </source>
</reference>